<accession>A0A9J5WMI9</accession>
<dbReference type="EMBL" id="JACXVP010000011">
    <property type="protein sequence ID" value="KAG5576423.1"/>
    <property type="molecule type" value="Genomic_DNA"/>
</dbReference>
<dbReference type="Proteomes" id="UP000824120">
    <property type="component" value="Chromosome 11"/>
</dbReference>
<dbReference type="AlphaFoldDB" id="A0A9J5WMI9"/>
<organism evidence="1 2">
    <name type="scientific">Solanum commersonii</name>
    <name type="common">Commerson's wild potato</name>
    <name type="synonym">Commerson's nightshade</name>
    <dbReference type="NCBI Taxonomy" id="4109"/>
    <lineage>
        <taxon>Eukaryota</taxon>
        <taxon>Viridiplantae</taxon>
        <taxon>Streptophyta</taxon>
        <taxon>Embryophyta</taxon>
        <taxon>Tracheophyta</taxon>
        <taxon>Spermatophyta</taxon>
        <taxon>Magnoliopsida</taxon>
        <taxon>eudicotyledons</taxon>
        <taxon>Gunneridae</taxon>
        <taxon>Pentapetalae</taxon>
        <taxon>asterids</taxon>
        <taxon>lamiids</taxon>
        <taxon>Solanales</taxon>
        <taxon>Solanaceae</taxon>
        <taxon>Solanoideae</taxon>
        <taxon>Solaneae</taxon>
        <taxon>Solanum</taxon>
    </lineage>
</organism>
<proteinExistence type="predicted"/>
<sequence>MAVFLSGPTDSIAKTIAHRNWQNWGFTCSKGRLDGHPQKIMTNIWITKRSMDYSTKQNQQNRRFTYSRPCLTFKIGRFSHRDQPAS</sequence>
<name>A0A9J5WMI9_SOLCO</name>
<reference evidence="1 2" key="1">
    <citation type="submission" date="2020-09" db="EMBL/GenBank/DDBJ databases">
        <title>De no assembly of potato wild relative species, Solanum commersonii.</title>
        <authorList>
            <person name="Cho K."/>
        </authorList>
    </citation>
    <scope>NUCLEOTIDE SEQUENCE [LARGE SCALE GENOMIC DNA]</scope>
    <source>
        <strain evidence="1">LZ3.2</strain>
        <tissue evidence="1">Leaf</tissue>
    </source>
</reference>
<gene>
    <name evidence="1" type="ORF">H5410_056557</name>
</gene>
<comment type="caution">
    <text evidence="1">The sequence shown here is derived from an EMBL/GenBank/DDBJ whole genome shotgun (WGS) entry which is preliminary data.</text>
</comment>
<protein>
    <submittedName>
        <fullName evidence="1">Uncharacterized protein</fullName>
    </submittedName>
</protein>
<keyword evidence="2" id="KW-1185">Reference proteome</keyword>
<evidence type="ECO:0000313" key="2">
    <source>
        <dbReference type="Proteomes" id="UP000824120"/>
    </source>
</evidence>
<evidence type="ECO:0000313" key="1">
    <source>
        <dbReference type="EMBL" id="KAG5576423.1"/>
    </source>
</evidence>